<feature type="region of interest" description="Disordered" evidence="1">
    <location>
        <begin position="492"/>
        <end position="516"/>
    </location>
</feature>
<evidence type="ECO:0000313" key="2">
    <source>
        <dbReference type="EMBL" id="KAJ7026989.1"/>
    </source>
</evidence>
<keyword evidence="3" id="KW-1185">Reference proteome</keyword>
<reference evidence="2" key="1">
    <citation type="submission" date="2023-03" db="EMBL/GenBank/DDBJ databases">
        <title>Massive genome expansion in bonnet fungi (Mycena s.s.) driven by repeated elements and novel gene families across ecological guilds.</title>
        <authorList>
            <consortium name="Lawrence Berkeley National Laboratory"/>
            <person name="Harder C.B."/>
            <person name="Miyauchi S."/>
            <person name="Viragh M."/>
            <person name="Kuo A."/>
            <person name="Thoen E."/>
            <person name="Andreopoulos B."/>
            <person name="Lu D."/>
            <person name="Skrede I."/>
            <person name="Drula E."/>
            <person name="Henrissat B."/>
            <person name="Morin E."/>
            <person name="Kohler A."/>
            <person name="Barry K."/>
            <person name="LaButti K."/>
            <person name="Morin E."/>
            <person name="Salamov A."/>
            <person name="Lipzen A."/>
            <person name="Mereny Z."/>
            <person name="Hegedus B."/>
            <person name="Baldrian P."/>
            <person name="Stursova M."/>
            <person name="Weitz H."/>
            <person name="Taylor A."/>
            <person name="Grigoriev I.V."/>
            <person name="Nagy L.G."/>
            <person name="Martin F."/>
            <person name="Kauserud H."/>
        </authorList>
    </citation>
    <scope>NUCLEOTIDE SEQUENCE</scope>
    <source>
        <strain evidence="2">CBHHK200</strain>
    </source>
</reference>
<accession>A0AAD6SFI3</accession>
<comment type="caution">
    <text evidence="2">The sequence shown here is derived from an EMBL/GenBank/DDBJ whole genome shotgun (WGS) entry which is preliminary data.</text>
</comment>
<protein>
    <submittedName>
        <fullName evidence="2">Uncharacterized protein</fullName>
    </submittedName>
</protein>
<evidence type="ECO:0000256" key="1">
    <source>
        <dbReference type="SAM" id="MobiDB-lite"/>
    </source>
</evidence>
<dbReference type="AlphaFoldDB" id="A0AAD6SFI3"/>
<gene>
    <name evidence="2" type="ORF">C8F04DRAFT_1190084</name>
</gene>
<evidence type="ECO:0000313" key="3">
    <source>
        <dbReference type="Proteomes" id="UP001218188"/>
    </source>
</evidence>
<proteinExistence type="predicted"/>
<dbReference type="EMBL" id="JARJCM010000131">
    <property type="protein sequence ID" value="KAJ7026989.1"/>
    <property type="molecule type" value="Genomic_DNA"/>
</dbReference>
<feature type="region of interest" description="Disordered" evidence="1">
    <location>
        <begin position="454"/>
        <end position="479"/>
    </location>
</feature>
<name>A0AAD6SFI3_9AGAR</name>
<sequence>MSALRKTVRQSAAVAATDSHAVVDVGTFFVLRLPCPSLPVISETGRTAGLPFHRIIHSCSAYSPSSSSRSSLQASRPPHSFWRRLRFAGTLSSPEEYSSEDGASRRVHADVVSSLPAARVSVSLTPPFVNVECDMPGGVEDVLASGVLERAPFGASSATPRLISAVDFVASSSRASEPGPSFVPDIPPPTFSSAALALSACAFARGVFATSPQHAFPLPQSPEFETRTSSRYCFWLSLRQRAHFLFAPRTWEFGLGGGVSTLDVVYVNCDGWPRAPTSVERADICQGCELLLDRPACRRASAVLPRSRGNLSGVPETRWDEEFACRAGDSATHAFTHQAADFESPCAFGLHRRRARTHADPGVLLVVGMTPKPTPPSVDVECEKRVRAICWTSSARHTVAATYSSSSAQRWIWSASASVKNVERAPATRATLPPFGRRTSIFNAHVPGVSDLGARTRKQGSASSQQAHSSLRCEHPPPSIDVEREMPCQGIVSGPPSDRSHAALAPTEISRRQRRSDSNLDFCIQRSGLDLSSAHMTVLDFNLGQARVLALLASSLGLQYSLPSDFEVGGSTGAENLATARSTSRRNQAIRGRARDARTLHSSFRHFSFNFSIIGVTVRKADCQIFVNVAQLPSTSRSSSPGLRPSNDLVYLGFRNQRGAENLAGVCNLSGSTPPPRGVECDMARAAKMLSSTTRVDSVHVYDPERTIRQPLAAAAPNLPHRQRRGNVWATSIALSSASATSGRHSALPKRWLRALTVPSAARSTLRRTTLSSPSAGVSVSACASLALSLHTSSIRFRIGGKENIAHVMPHVSLSLSATSRTRELWRDTSPPAPNIHLQVLLQDDRFKALGQ</sequence>
<feature type="compositionally biased region" description="Low complexity" evidence="1">
    <location>
        <begin position="461"/>
        <end position="470"/>
    </location>
</feature>
<organism evidence="2 3">
    <name type="scientific">Mycena alexandri</name>
    <dbReference type="NCBI Taxonomy" id="1745969"/>
    <lineage>
        <taxon>Eukaryota</taxon>
        <taxon>Fungi</taxon>
        <taxon>Dikarya</taxon>
        <taxon>Basidiomycota</taxon>
        <taxon>Agaricomycotina</taxon>
        <taxon>Agaricomycetes</taxon>
        <taxon>Agaricomycetidae</taxon>
        <taxon>Agaricales</taxon>
        <taxon>Marasmiineae</taxon>
        <taxon>Mycenaceae</taxon>
        <taxon>Mycena</taxon>
    </lineage>
</organism>
<dbReference type="Proteomes" id="UP001218188">
    <property type="component" value="Unassembled WGS sequence"/>
</dbReference>